<organism evidence="1 2">
    <name type="scientific">Kingdonia uniflora</name>
    <dbReference type="NCBI Taxonomy" id="39325"/>
    <lineage>
        <taxon>Eukaryota</taxon>
        <taxon>Viridiplantae</taxon>
        <taxon>Streptophyta</taxon>
        <taxon>Embryophyta</taxon>
        <taxon>Tracheophyta</taxon>
        <taxon>Spermatophyta</taxon>
        <taxon>Magnoliopsida</taxon>
        <taxon>Ranunculales</taxon>
        <taxon>Circaeasteraceae</taxon>
        <taxon>Kingdonia</taxon>
    </lineage>
</organism>
<dbReference type="PANTHER" id="PTHR33103:SF27">
    <property type="entry name" value="OS04G0594700 PROTEIN"/>
    <property type="match status" value="1"/>
</dbReference>
<dbReference type="PANTHER" id="PTHR33103">
    <property type="entry name" value="OS01G0153900 PROTEIN"/>
    <property type="match status" value="1"/>
</dbReference>
<keyword evidence="2" id="KW-1185">Reference proteome</keyword>
<evidence type="ECO:0000313" key="1">
    <source>
        <dbReference type="EMBL" id="KAF6161014.1"/>
    </source>
</evidence>
<protein>
    <recommendedName>
        <fullName evidence="3">DUF674 domain-containing protein</fullName>
    </recommendedName>
</protein>
<dbReference type="AlphaFoldDB" id="A0A7J7N1T8"/>
<evidence type="ECO:0000313" key="2">
    <source>
        <dbReference type="Proteomes" id="UP000541444"/>
    </source>
</evidence>
<comment type="caution">
    <text evidence="1">The sequence shown here is derived from an EMBL/GenBank/DDBJ whole genome shotgun (WGS) entry which is preliminary data.</text>
</comment>
<dbReference type="Proteomes" id="UP000541444">
    <property type="component" value="Unassembled WGS sequence"/>
</dbReference>
<reference evidence="1 2" key="1">
    <citation type="journal article" date="2020" name="IScience">
        <title>Genome Sequencing of the Endangered Kingdonia uniflora (Circaeasteraceae, Ranunculales) Reveals Potential Mechanisms of Evolutionary Specialization.</title>
        <authorList>
            <person name="Sun Y."/>
            <person name="Deng T."/>
            <person name="Zhang A."/>
            <person name="Moore M.J."/>
            <person name="Landis J.B."/>
            <person name="Lin N."/>
            <person name="Zhang H."/>
            <person name="Zhang X."/>
            <person name="Huang J."/>
            <person name="Zhang X."/>
            <person name="Sun H."/>
            <person name="Wang H."/>
        </authorList>
    </citation>
    <scope>NUCLEOTIDE SEQUENCE [LARGE SCALE GENOMIC DNA]</scope>
    <source>
        <strain evidence="1">TB1705</strain>
        <tissue evidence="1">Leaf</tissue>
    </source>
</reference>
<dbReference type="Pfam" id="PF05056">
    <property type="entry name" value="DUF674"/>
    <property type="match status" value="1"/>
</dbReference>
<evidence type="ECO:0008006" key="3">
    <source>
        <dbReference type="Google" id="ProtNLM"/>
    </source>
</evidence>
<dbReference type="OrthoDB" id="1277335at2759"/>
<gene>
    <name evidence="1" type="ORF">GIB67_007655</name>
</gene>
<proteinExistence type="predicted"/>
<dbReference type="EMBL" id="JACGCM010001144">
    <property type="protein sequence ID" value="KAF6161014.1"/>
    <property type="molecule type" value="Genomic_DNA"/>
</dbReference>
<name>A0A7J7N1T8_9MAGN</name>
<dbReference type="InterPro" id="IPR007750">
    <property type="entry name" value="DUF674"/>
</dbReference>
<sequence>MAAKEGKTIALKVLVDKQRNRVLFVESGKDFVDIILSFLTMPLGTIVRLTRKQGQSCGIGCMDNLYQSVENFKSEYFQKKILKDMLLRPKNSSEVLCRKLELNIDDTEPTKYYVCYNFLYAKYSKFGQHKCNSFSYSNNMHCGCGSLMSTEIFLSNDEVVDAAAEDGGLFVKGIMFMVTDDLQILPITTETSFTHLKSLGITGRDVLDEKSINVDVEEIVDILRNSFLLEMPLTEVLLQKHVHETLQVSKFQSNNTTQAKSRDTASFESPHIMIKLAISKAQNKIMYAEAGEGFVDFMFSLLTFPLGSVVKLLDQSPSLRCISNLYKTAEGTALAKHVRTASKAVLLSPMVPQPPTYITPVVSGKLIKNPSDSGKAEPLVVAVNSIPFGEFVTKPAMFMITDDLVVTPLSFISCISLLEKENIPMDNIEVRSVNVGQEEVRCI</sequence>
<accession>A0A7J7N1T8</accession>